<comment type="caution">
    <text evidence="1">The sequence shown here is derived from an EMBL/GenBank/DDBJ whole genome shotgun (WGS) entry which is preliminary data.</text>
</comment>
<gene>
    <name evidence="1" type="ORF">H5410_004954</name>
</gene>
<organism evidence="1 2">
    <name type="scientific">Solanum commersonii</name>
    <name type="common">Commerson's wild potato</name>
    <name type="synonym">Commerson's nightshade</name>
    <dbReference type="NCBI Taxonomy" id="4109"/>
    <lineage>
        <taxon>Eukaryota</taxon>
        <taxon>Viridiplantae</taxon>
        <taxon>Streptophyta</taxon>
        <taxon>Embryophyta</taxon>
        <taxon>Tracheophyta</taxon>
        <taxon>Spermatophyta</taxon>
        <taxon>Magnoliopsida</taxon>
        <taxon>eudicotyledons</taxon>
        <taxon>Gunneridae</taxon>
        <taxon>Pentapetalae</taxon>
        <taxon>asterids</taxon>
        <taxon>lamiids</taxon>
        <taxon>Solanales</taxon>
        <taxon>Solanaceae</taxon>
        <taxon>Solanoideae</taxon>
        <taxon>Solaneae</taxon>
        <taxon>Solanum</taxon>
    </lineage>
</organism>
<keyword evidence="2" id="KW-1185">Reference proteome</keyword>
<sequence>MELFPEIKLKQRIPSRCFRRSNTSQGGLHHPTFENYTTDIPQITEKSGEKNQENNIILIFSAYGNLLRTR</sequence>
<name>A0A9J6A5U5_SOLCO</name>
<evidence type="ECO:0000313" key="2">
    <source>
        <dbReference type="Proteomes" id="UP000824120"/>
    </source>
</evidence>
<evidence type="ECO:0000313" key="1">
    <source>
        <dbReference type="EMBL" id="KAG5619736.1"/>
    </source>
</evidence>
<dbReference type="AlphaFoldDB" id="A0A9J6A5U5"/>
<dbReference type="EMBL" id="JACXVP010000002">
    <property type="protein sequence ID" value="KAG5619736.1"/>
    <property type="molecule type" value="Genomic_DNA"/>
</dbReference>
<dbReference type="Proteomes" id="UP000824120">
    <property type="component" value="Chromosome 2"/>
</dbReference>
<protein>
    <submittedName>
        <fullName evidence="1">Uncharacterized protein</fullName>
    </submittedName>
</protein>
<proteinExistence type="predicted"/>
<accession>A0A9J6A5U5</accession>
<reference evidence="1 2" key="1">
    <citation type="submission" date="2020-09" db="EMBL/GenBank/DDBJ databases">
        <title>De no assembly of potato wild relative species, Solanum commersonii.</title>
        <authorList>
            <person name="Cho K."/>
        </authorList>
    </citation>
    <scope>NUCLEOTIDE SEQUENCE [LARGE SCALE GENOMIC DNA]</scope>
    <source>
        <strain evidence="1">LZ3.2</strain>
        <tissue evidence="1">Leaf</tissue>
    </source>
</reference>